<evidence type="ECO:0000313" key="2">
    <source>
        <dbReference type="Proteomes" id="UP000265798"/>
    </source>
</evidence>
<comment type="caution">
    <text evidence="1">The sequence shown here is derived from an EMBL/GenBank/DDBJ whole genome shotgun (WGS) entry which is preliminary data.</text>
</comment>
<name>A0A396YV58_9LEPT</name>
<gene>
    <name evidence="1" type="ORF">DLM75_19170</name>
</gene>
<dbReference type="EMBL" id="QHCT01000006">
    <property type="protein sequence ID" value="RHX87091.1"/>
    <property type="molecule type" value="Genomic_DNA"/>
</dbReference>
<dbReference type="AlphaFoldDB" id="A0A396YV58"/>
<organism evidence="1 2">
    <name type="scientific">Leptospira stimsonii</name>
    <dbReference type="NCBI Taxonomy" id="2202203"/>
    <lineage>
        <taxon>Bacteria</taxon>
        <taxon>Pseudomonadati</taxon>
        <taxon>Spirochaetota</taxon>
        <taxon>Spirochaetia</taxon>
        <taxon>Leptospirales</taxon>
        <taxon>Leptospiraceae</taxon>
        <taxon>Leptospira</taxon>
    </lineage>
</organism>
<protein>
    <submittedName>
        <fullName evidence="1">Uncharacterized protein</fullName>
    </submittedName>
</protein>
<reference evidence="2" key="1">
    <citation type="submission" date="2018-05" db="EMBL/GenBank/DDBJ databases">
        <title>Leptospira yasudae sp. nov. and Leptospira stimsonii sp. nov., two pathogenic species of the genus Leptospira isolated from environmental sources.</title>
        <authorList>
            <person name="Casanovas-Massana A."/>
            <person name="Hamond C."/>
            <person name="Santos L.A."/>
            <person name="Hacker K.P."/>
            <person name="Balassiano I."/>
            <person name="Medeiros M.A."/>
            <person name="Reis M.G."/>
            <person name="Ko A.I."/>
            <person name="Wunder E.A."/>
        </authorList>
    </citation>
    <scope>NUCLEOTIDE SEQUENCE [LARGE SCALE GENOMIC DNA]</scope>
    <source>
        <strain evidence="2">Yale</strain>
    </source>
</reference>
<dbReference type="Proteomes" id="UP000265798">
    <property type="component" value="Unassembled WGS sequence"/>
</dbReference>
<sequence length="61" mass="7004">MKVEIDIETLKVLSENSSNQKKEMGKLLYHPSVLKNGSLPAKNPEKQLRKDYISMIQSLLF</sequence>
<accession>A0A396YV58</accession>
<proteinExistence type="predicted"/>
<evidence type="ECO:0000313" key="1">
    <source>
        <dbReference type="EMBL" id="RHX87091.1"/>
    </source>
</evidence>